<evidence type="ECO:0000256" key="5">
    <source>
        <dbReference type="ARBA" id="ARBA00022692"/>
    </source>
</evidence>
<dbReference type="STRING" id="1577474.GA0111570_10130"/>
<feature type="compositionally biased region" description="Basic and acidic residues" evidence="9">
    <location>
        <begin position="189"/>
        <end position="210"/>
    </location>
</feature>
<dbReference type="EMBL" id="FMYF01000001">
    <property type="protein sequence ID" value="SDB79761.1"/>
    <property type="molecule type" value="Genomic_DNA"/>
</dbReference>
<dbReference type="Proteomes" id="UP000199086">
    <property type="component" value="Unassembled WGS sequence"/>
</dbReference>
<evidence type="ECO:0000256" key="10">
    <source>
        <dbReference type="SAM" id="Phobius"/>
    </source>
</evidence>
<dbReference type="InterPro" id="IPR007387">
    <property type="entry name" value="TRAP_DctQ"/>
</dbReference>
<dbReference type="RefSeq" id="WP_092605163.1">
    <property type="nucleotide sequence ID" value="NZ_FMYF01000001.1"/>
</dbReference>
<proteinExistence type="inferred from homology"/>
<reference evidence="12 13" key="1">
    <citation type="submission" date="2016-06" db="EMBL/GenBank/DDBJ databases">
        <authorList>
            <person name="Olsen C.W."/>
            <person name="Carey S."/>
            <person name="Hinshaw L."/>
            <person name="Karasin A.I."/>
        </authorList>
    </citation>
    <scope>NUCLEOTIDE SEQUENCE [LARGE SCALE GENOMIC DNA]</scope>
    <source>
        <strain evidence="12 13">LZ-22</strain>
    </source>
</reference>
<evidence type="ECO:0000256" key="3">
    <source>
        <dbReference type="ARBA" id="ARBA00022475"/>
    </source>
</evidence>
<keyword evidence="2" id="KW-0813">Transport</keyword>
<dbReference type="PANTHER" id="PTHR35011:SF2">
    <property type="entry name" value="2,3-DIKETO-L-GULONATE TRAP TRANSPORTER SMALL PERMEASE PROTEIN YIAM"/>
    <property type="match status" value="1"/>
</dbReference>
<evidence type="ECO:0000256" key="1">
    <source>
        <dbReference type="ARBA" id="ARBA00004429"/>
    </source>
</evidence>
<keyword evidence="4" id="KW-0997">Cell inner membrane</keyword>
<accession>A0A1G6GCQ3</accession>
<dbReference type="InterPro" id="IPR055348">
    <property type="entry name" value="DctQ"/>
</dbReference>
<keyword evidence="3" id="KW-1003">Cell membrane</keyword>
<evidence type="ECO:0000259" key="11">
    <source>
        <dbReference type="Pfam" id="PF04290"/>
    </source>
</evidence>
<evidence type="ECO:0000313" key="12">
    <source>
        <dbReference type="EMBL" id="SDB79761.1"/>
    </source>
</evidence>
<feature type="transmembrane region" description="Helical" evidence="10">
    <location>
        <begin position="129"/>
        <end position="145"/>
    </location>
</feature>
<organism evidence="12 13">
    <name type="scientific">Raineyella antarctica</name>
    <dbReference type="NCBI Taxonomy" id="1577474"/>
    <lineage>
        <taxon>Bacteria</taxon>
        <taxon>Bacillati</taxon>
        <taxon>Actinomycetota</taxon>
        <taxon>Actinomycetes</taxon>
        <taxon>Propionibacteriales</taxon>
        <taxon>Propionibacteriaceae</taxon>
        <taxon>Raineyella</taxon>
    </lineage>
</organism>
<evidence type="ECO:0000256" key="2">
    <source>
        <dbReference type="ARBA" id="ARBA00022448"/>
    </source>
</evidence>
<evidence type="ECO:0000256" key="7">
    <source>
        <dbReference type="ARBA" id="ARBA00023136"/>
    </source>
</evidence>
<keyword evidence="6 10" id="KW-1133">Transmembrane helix</keyword>
<comment type="similarity">
    <text evidence="8">Belongs to the TRAP transporter small permease family.</text>
</comment>
<feature type="transmembrane region" description="Helical" evidence="10">
    <location>
        <begin position="12"/>
        <end position="32"/>
    </location>
</feature>
<dbReference type="OrthoDB" id="2085311at2"/>
<feature type="transmembrane region" description="Helical" evidence="10">
    <location>
        <begin position="86"/>
        <end position="109"/>
    </location>
</feature>
<evidence type="ECO:0000256" key="8">
    <source>
        <dbReference type="ARBA" id="ARBA00038436"/>
    </source>
</evidence>
<evidence type="ECO:0000256" key="4">
    <source>
        <dbReference type="ARBA" id="ARBA00022519"/>
    </source>
</evidence>
<feature type="region of interest" description="Disordered" evidence="9">
    <location>
        <begin position="186"/>
        <end position="210"/>
    </location>
</feature>
<evidence type="ECO:0000256" key="6">
    <source>
        <dbReference type="ARBA" id="ARBA00022989"/>
    </source>
</evidence>
<evidence type="ECO:0000313" key="13">
    <source>
        <dbReference type="Proteomes" id="UP000199086"/>
    </source>
</evidence>
<protein>
    <submittedName>
        <fullName evidence="12">TRAP-type C4-dicarboxylate transport system, small permease component</fullName>
    </submittedName>
</protein>
<keyword evidence="5 10" id="KW-0812">Transmembrane</keyword>
<dbReference type="PANTHER" id="PTHR35011">
    <property type="entry name" value="2,3-DIKETO-L-GULONATE TRAP TRANSPORTER SMALL PERMEASE PROTEIN YIAM"/>
    <property type="match status" value="1"/>
</dbReference>
<keyword evidence="7 10" id="KW-0472">Membrane</keyword>
<name>A0A1G6GCQ3_9ACTN</name>
<feature type="domain" description="Tripartite ATP-independent periplasmic transporters DctQ component" evidence="11">
    <location>
        <begin position="23"/>
        <end position="153"/>
    </location>
</feature>
<evidence type="ECO:0000256" key="9">
    <source>
        <dbReference type="SAM" id="MobiDB-lite"/>
    </source>
</evidence>
<feature type="transmembrane region" description="Helical" evidence="10">
    <location>
        <begin position="52"/>
        <end position="79"/>
    </location>
</feature>
<dbReference type="GO" id="GO:0022857">
    <property type="term" value="F:transmembrane transporter activity"/>
    <property type="evidence" value="ECO:0007669"/>
    <property type="project" value="TreeGrafter"/>
</dbReference>
<comment type="subcellular location">
    <subcellularLocation>
        <location evidence="1">Cell inner membrane</location>
        <topology evidence="1">Multi-pass membrane protein</topology>
    </subcellularLocation>
</comment>
<gene>
    <name evidence="12" type="ORF">GA0111570_10130</name>
</gene>
<dbReference type="AlphaFoldDB" id="A0A1G6GCQ3"/>
<dbReference type="Pfam" id="PF04290">
    <property type="entry name" value="DctQ"/>
    <property type="match status" value="1"/>
</dbReference>
<dbReference type="GO" id="GO:0005886">
    <property type="term" value="C:plasma membrane"/>
    <property type="evidence" value="ECO:0007669"/>
    <property type="project" value="UniProtKB-SubCell"/>
</dbReference>
<sequence>MERIKHGLDLVLKILTAFLFTVLVLAVVWQVFSREVLQNPSTWTEELAKYTFVWTSLIAAALVFGERGHIAVSFVVELLPRTARKIVAVFIQLVVLAFAVIVFILGGIFAAQNSWMQNLTALPLNIGEAYVVMPIAGVFIAFYAIHHMIEDIRGVGPLTVADPKGAALDEATEIMAELEEDPDLQALLHADEPKHKHDPKQNPDKQDPEA</sequence>
<keyword evidence="13" id="KW-1185">Reference proteome</keyword>
<dbReference type="GO" id="GO:0015740">
    <property type="term" value="P:C4-dicarboxylate transport"/>
    <property type="evidence" value="ECO:0007669"/>
    <property type="project" value="TreeGrafter"/>
</dbReference>